<dbReference type="RefSeq" id="WP_222876951.1">
    <property type="nucleotide sequence ID" value="NZ_AP023361.1"/>
</dbReference>
<dbReference type="AlphaFoldDB" id="A0A6S6QUY4"/>
<protein>
    <submittedName>
        <fullName evidence="1">Uncharacterized protein</fullName>
    </submittedName>
</protein>
<evidence type="ECO:0000313" key="2">
    <source>
        <dbReference type="Proteomes" id="UP000515317"/>
    </source>
</evidence>
<organism evidence="1 2">
    <name type="scientific">Terrihabitans soli</name>
    <dbReference type="NCBI Taxonomy" id="708113"/>
    <lineage>
        <taxon>Bacteria</taxon>
        <taxon>Pseudomonadati</taxon>
        <taxon>Pseudomonadota</taxon>
        <taxon>Alphaproteobacteria</taxon>
        <taxon>Hyphomicrobiales</taxon>
        <taxon>Terrihabitans</taxon>
    </lineage>
</organism>
<name>A0A6S6QUY4_9HYPH</name>
<dbReference type="Proteomes" id="UP000515317">
    <property type="component" value="Chromosome"/>
</dbReference>
<evidence type="ECO:0000313" key="1">
    <source>
        <dbReference type="EMBL" id="BCJ90318.1"/>
    </source>
</evidence>
<sequence>MRSFANHYARTLYSRDWLAAFFARQEGTTAIHQMRALQSLSRDQLIGLLRDIMRLDRRFGRRPSNSIRAAYIRERHARLVDRALLIIETVPEQAA</sequence>
<gene>
    <name evidence="1" type="ORF">IZ6_10530</name>
</gene>
<dbReference type="EMBL" id="AP023361">
    <property type="protein sequence ID" value="BCJ90318.1"/>
    <property type="molecule type" value="Genomic_DNA"/>
</dbReference>
<reference evidence="1 2" key="1">
    <citation type="submission" date="2020-08" db="EMBL/GenBank/DDBJ databases">
        <title>Genome sequence of Rhizobiales bacterium strain IZ6.</title>
        <authorList>
            <person name="Nakai R."/>
            <person name="Naganuma T."/>
        </authorList>
    </citation>
    <scope>NUCLEOTIDE SEQUENCE [LARGE SCALE GENOMIC DNA]</scope>
    <source>
        <strain evidence="1 2">IZ6</strain>
    </source>
</reference>
<keyword evidence="2" id="KW-1185">Reference proteome</keyword>
<dbReference type="KEGG" id="tso:IZ6_10530"/>
<proteinExistence type="predicted"/>
<accession>A0A6S6QUY4</accession>